<dbReference type="EMBL" id="JAUIRO010000002">
    <property type="protein sequence ID" value="KAK0726707.1"/>
    <property type="molecule type" value="Genomic_DNA"/>
</dbReference>
<dbReference type="AlphaFoldDB" id="A0AA40B3A9"/>
<gene>
    <name evidence="2" type="ORF">B0T26DRAFT_820534</name>
</gene>
<organism evidence="2 3">
    <name type="scientific">Lasiosphaeria miniovina</name>
    <dbReference type="NCBI Taxonomy" id="1954250"/>
    <lineage>
        <taxon>Eukaryota</taxon>
        <taxon>Fungi</taxon>
        <taxon>Dikarya</taxon>
        <taxon>Ascomycota</taxon>
        <taxon>Pezizomycotina</taxon>
        <taxon>Sordariomycetes</taxon>
        <taxon>Sordariomycetidae</taxon>
        <taxon>Sordariales</taxon>
        <taxon>Lasiosphaeriaceae</taxon>
        <taxon>Lasiosphaeria</taxon>
    </lineage>
</organism>
<evidence type="ECO:0000259" key="1">
    <source>
        <dbReference type="Pfam" id="PF13468"/>
    </source>
</evidence>
<sequence length="325" mass="34909">MSATSISSTLDHIVLLLPHTTLSNLPGWITDSFTVLDGGRHTNRITENKLIVFSDGTYIELIAFVDGVDPEKRAATRWGQKAEGEVVDWALTLLERDGEQKSQPEQFFPEIQASVNAAQTQFSFADPVGGGRTAPDGTELRWAISAPRTSSSQYGVSGGTVHLDEGELPFWCLDRTLRHLRVPHLSPEEVNHACLATGVAGISVRVDSPEQAIGLSKVYNVILGSGAKPSAADSSSATFRWELQVPALKSSPQPAHLTIQSTQTDTVGVETSYPNSRGGPGSARVTIALFARTKNSRTLSGDIGNGQILDISIIPESKQLRIVDV</sequence>
<keyword evidence="3" id="KW-1185">Reference proteome</keyword>
<dbReference type="GeneID" id="85330670"/>
<dbReference type="InterPro" id="IPR029068">
    <property type="entry name" value="Glyas_Bleomycin-R_OHBP_Dase"/>
</dbReference>
<dbReference type="Gene3D" id="3.10.180.10">
    <property type="entry name" value="2,3-Dihydroxybiphenyl 1,2-Dioxygenase, domain 1"/>
    <property type="match status" value="1"/>
</dbReference>
<proteinExistence type="predicted"/>
<dbReference type="PANTHER" id="PTHR40265">
    <property type="entry name" value="BLL2707 PROTEIN"/>
    <property type="match status" value="1"/>
</dbReference>
<name>A0AA40B3A9_9PEZI</name>
<dbReference type="Pfam" id="PF13468">
    <property type="entry name" value="Glyoxalase_3"/>
    <property type="match status" value="1"/>
</dbReference>
<dbReference type="RefSeq" id="XP_060299563.1">
    <property type="nucleotide sequence ID" value="XM_060447400.1"/>
</dbReference>
<evidence type="ECO:0000313" key="3">
    <source>
        <dbReference type="Proteomes" id="UP001172101"/>
    </source>
</evidence>
<evidence type="ECO:0000313" key="2">
    <source>
        <dbReference type="EMBL" id="KAK0726707.1"/>
    </source>
</evidence>
<reference evidence="2" key="1">
    <citation type="submission" date="2023-06" db="EMBL/GenBank/DDBJ databases">
        <title>Genome-scale phylogeny and comparative genomics of the fungal order Sordariales.</title>
        <authorList>
            <consortium name="Lawrence Berkeley National Laboratory"/>
            <person name="Hensen N."/>
            <person name="Bonometti L."/>
            <person name="Westerberg I."/>
            <person name="Brannstrom I.O."/>
            <person name="Guillou S."/>
            <person name="Cros-Aarteil S."/>
            <person name="Calhoun S."/>
            <person name="Haridas S."/>
            <person name="Kuo A."/>
            <person name="Mondo S."/>
            <person name="Pangilinan J."/>
            <person name="Riley R."/>
            <person name="LaButti K."/>
            <person name="Andreopoulos B."/>
            <person name="Lipzen A."/>
            <person name="Chen C."/>
            <person name="Yanf M."/>
            <person name="Daum C."/>
            <person name="Ng V."/>
            <person name="Clum A."/>
            <person name="Steindorff A."/>
            <person name="Ohm R."/>
            <person name="Martin F."/>
            <person name="Silar P."/>
            <person name="Natvig D."/>
            <person name="Lalanne C."/>
            <person name="Gautier V."/>
            <person name="Ament-velasquez S.L."/>
            <person name="Kruys A."/>
            <person name="Hutchinson M.I."/>
            <person name="Powell A.J."/>
            <person name="Barry K."/>
            <person name="Miller A.N."/>
            <person name="Grigoriev I.V."/>
            <person name="Debuchy R."/>
            <person name="Gladieux P."/>
            <person name="Thoren M.H."/>
            <person name="Johannesson H."/>
        </authorList>
    </citation>
    <scope>NUCLEOTIDE SEQUENCE</scope>
    <source>
        <strain evidence="2">SMH2392-1A</strain>
    </source>
</reference>
<comment type="caution">
    <text evidence="2">The sequence shown here is derived from an EMBL/GenBank/DDBJ whole genome shotgun (WGS) entry which is preliminary data.</text>
</comment>
<dbReference type="Proteomes" id="UP001172101">
    <property type="component" value="Unassembled WGS sequence"/>
</dbReference>
<accession>A0AA40B3A9</accession>
<feature type="domain" description="Glyoxalase-like" evidence="1">
    <location>
        <begin position="10"/>
        <end position="212"/>
    </location>
</feature>
<protein>
    <submittedName>
        <fullName evidence="2">Glyoxalase-like domain-containing protein</fullName>
    </submittedName>
</protein>
<dbReference type="PANTHER" id="PTHR40265:SF1">
    <property type="entry name" value="GLYOXALASE-LIKE DOMAIN-CONTAINING PROTEIN"/>
    <property type="match status" value="1"/>
</dbReference>
<dbReference type="InterPro" id="IPR025870">
    <property type="entry name" value="Glyoxalase-like_dom"/>
</dbReference>